<keyword evidence="2" id="KW-1133">Transmembrane helix</keyword>
<feature type="region of interest" description="Disordered" evidence="1">
    <location>
        <begin position="1562"/>
        <end position="1643"/>
    </location>
</feature>
<feature type="region of interest" description="Disordered" evidence="1">
    <location>
        <begin position="1665"/>
        <end position="1749"/>
    </location>
</feature>
<feature type="region of interest" description="Disordered" evidence="1">
    <location>
        <begin position="287"/>
        <end position="385"/>
    </location>
</feature>
<protein>
    <submittedName>
        <fullName evidence="3">SPOSA6832_01041-mRNA-1:cds</fullName>
    </submittedName>
</protein>
<feature type="compositionally biased region" description="Pro residues" evidence="1">
    <location>
        <begin position="203"/>
        <end position="214"/>
    </location>
</feature>
<accession>A0A0D6EHK5</accession>
<feature type="compositionally biased region" description="Polar residues" evidence="1">
    <location>
        <begin position="1825"/>
        <end position="1835"/>
    </location>
</feature>
<feature type="region of interest" description="Disordered" evidence="1">
    <location>
        <begin position="195"/>
        <end position="267"/>
    </location>
</feature>
<feature type="region of interest" description="Disordered" evidence="1">
    <location>
        <begin position="134"/>
        <end position="174"/>
    </location>
</feature>
<feature type="compositionally biased region" description="Acidic residues" evidence="1">
    <location>
        <begin position="218"/>
        <end position="235"/>
    </location>
</feature>
<feature type="compositionally biased region" description="Basic residues" evidence="1">
    <location>
        <begin position="1734"/>
        <end position="1745"/>
    </location>
</feature>
<dbReference type="OrthoDB" id="2536971at2759"/>
<proteinExistence type="predicted"/>
<name>A0A0D6EHK5_SPOSA</name>
<dbReference type="EMBL" id="CENE01000003">
    <property type="protein sequence ID" value="CEQ39507.1"/>
    <property type="molecule type" value="Genomic_DNA"/>
</dbReference>
<dbReference type="Proteomes" id="UP000243876">
    <property type="component" value="Unassembled WGS sequence"/>
</dbReference>
<feature type="transmembrane region" description="Helical" evidence="2">
    <location>
        <begin position="846"/>
        <end position="867"/>
    </location>
</feature>
<evidence type="ECO:0000313" key="3">
    <source>
        <dbReference type="EMBL" id="CEQ39507.1"/>
    </source>
</evidence>
<feature type="compositionally biased region" description="Basic and acidic residues" evidence="1">
    <location>
        <begin position="324"/>
        <end position="375"/>
    </location>
</feature>
<feature type="transmembrane region" description="Helical" evidence="2">
    <location>
        <begin position="971"/>
        <end position="991"/>
    </location>
</feature>
<gene>
    <name evidence="3" type="primary">SPOSA6832_01041</name>
</gene>
<evidence type="ECO:0000313" key="4">
    <source>
        <dbReference type="Proteomes" id="UP000243876"/>
    </source>
</evidence>
<feature type="compositionally biased region" description="Low complexity" evidence="1">
    <location>
        <begin position="1665"/>
        <end position="1680"/>
    </location>
</feature>
<feature type="compositionally biased region" description="Basic residues" evidence="1">
    <location>
        <begin position="1681"/>
        <end position="1702"/>
    </location>
</feature>
<keyword evidence="2" id="KW-0812">Transmembrane</keyword>
<evidence type="ECO:0000256" key="1">
    <source>
        <dbReference type="SAM" id="MobiDB-lite"/>
    </source>
</evidence>
<feature type="compositionally biased region" description="Polar residues" evidence="1">
    <location>
        <begin position="1324"/>
        <end position="1333"/>
    </location>
</feature>
<feature type="region of interest" description="Disordered" evidence="1">
    <location>
        <begin position="425"/>
        <end position="451"/>
    </location>
</feature>
<feature type="region of interest" description="Disordered" evidence="1">
    <location>
        <begin position="528"/>
        <end position="559"/>
    </location>
</feature>
<feature type="compositionally biased region" description="Low complexity" evidence="1">
    <location>
        <begin position="143"/>
        <end position="174"/>
    </location>
</feature>
<feature type="region of interest" description="Disordered" evidence="1">
    <location>
        <begin position="1306"/>
        <end position="1333"/>
    </location>
</feature>
<keyword evidence="4" id="KW-1185">Reference proteome</keyword>
<feature type="region of interest" description="Disordered" evidence="1">
    <location>
        <begin position="1813"/>
        <end position="1845"/>
    </location>
</feature>
<feature type="compositionally biased region" description="Low complexity" evidence="1">
    <location>
        <begin position="236"/>
        <end position="264"/>
    </location>
</feature>
<sequence>MLPSLALDDLVSSDPPEPFALPAPNAIPRLHLVPCVASHPPSLLPPALLSRPPFAFSSSYKENAPASSSSSSSSTLTSPIKRKRRVYFSPTPLPSLEASPKHKRAFAVLGVHDGNWRPAKRLRNVYSNHPFFGAGSVEDGEDSSPSSGGSRSSGFGDEVSVGSASSPPTSPATVTALAQPARLAPAKRPSFAPFMPFTLPGLEPAPLPSNPQPPAVNDGDDGGDTDTATDSETESDFVSSLLLRTSSASSTVSSSSPIRSPCSPFLDSCVRPTPFLKGILKRHHIPVGAKAANEKEGTRRNGRGRRHVLGWEDMRMNEAAGGSGEEKGGDGAADKGKGKERATRRSAGETKRAKEGKADHGAAGDDGDDERRQRADSSAAPAGSRQPCRIVCDVQDDDPVLLRTPLLTLKGSLRPVSASYVRPVKARDEGVAPPLQPRSSPAASDAPAEDDDEAFVDGFNALFETPTFLTDVEEAYVHLSRALFRLPVPLASPSTTLDPLRLFRSTLLRCLARDIENIITFPEWVKSQSHSASSSPGSSSRSSSSSPGSSPIVAGSSPRLTVAASGKGKKSLTEEQMRRMRDEMGAAQAAIKCTAALLKDERVVALFPGYETARELTSLLRLIVSLPLSPNLSVLVHRELVPFVPFLVSQQHVPTAILAPLISSHILPSLRATLSAPPRIDRYRLSFGESLSALSSLLEAHPREMLQGETWKVWFRPAMLGLWDGAKKGTSVKGKAVRVVGRLVRALTVAVPESGVVWIREREEIAKDLGAEMLAILHETPSDAPVVRPKDGKSKETAVPSRLLLLSTQMVDATKNLKSNPMALDECEFGALSRPPTSKVLKTLCISYFAAALLYTVSLLSVLPALLGPSFRQLEEKGIGPWIRPFNELKHASSSHILVLSAIMWSHLAYSFLRTTSVKSKGLWVFRKPDRKPFEVLLRIFEGRGEVWRKNVAAAGTTPAKKDKQRMHAKALALAFVATVYGLTVVVHHGISSVRDPSASASLSSDQLEHLDTTFTELLHRFLPILVHSTVSEASSLGWSLLSSVVRPKTPSDPTATLEALINPVFLDGAIPQLKTAEQLELTAASAIAKAVGPGRVPSWGREWVTSRVEKVLDLLGECLGGEKELAVEIVEVSLFRPSQLASAPSTNILTFFSWQASVIPVWQNLLRSLADDEPALSKAFTWLVDLPSSRPVSAPLAQRLWTATLARAEPSIVAAVQRTMQDARGGLATVETVAVAWAKLREKSEAATVALGTSLSPISRFQPNASQQVQMNHLDAIASLLRYHAEYAQFVGSLLTHAAYVMPPPPTAHRRHPRGNPSWRSLAHSTPCSGRTRTARLNSELSSPFSSDLPATLSRALSPSCSPQLASSAHLDSLTNRDLRLCILLVSASDDLSAEARETILLLSTDAVTRSLGGDVVDAESILLIARLLEVASDSAFTALYELVLEKLKSSINPSTASLQTFLPVITPSLNRAFDLQATTERADSFSQSRSIDPSSPSLRPLFAFFDFWNATFGPTTEDIEYPKELVEVLSIMRDAAAGLVARNLGDTQLASQLEESMRMLPPAGQAHSRRAKSPTPPPTAPAADVSGRGYEADQSRFCPPTGYASSSHESSLTVLPLQGPRGPSPSLYGSAYRPDSLGGSVIEETPKELEMRRSRASYASLASVAETEGESSESTSKSSKGKGKGKGKGKNKGKGKGKRKRAEEEMERATPVADGSSDDEIVGVSSKSTVGSRKKAKSAKRCRSAPSATIEIVSGSIKATEAKKRAAQSTEEEVTTKRVRKSKGKGKAAEGALHFVISSVQRVRRLICRSPSAAPEPPLPERNSSPVLSSSDGVRTPILRLEDPHDGEDEVLRSLLAMPVDTVVQVSKRIGGSPALQRLIELGERAKVCFPAFVAPVETRC</sequence>
<feature type="non-terminal residue" evidence="3">
    <location>
        <position position="1"/>
    </location>
</feature>
<evidence type="ECO:0000256" key="2">
    <source>
        <dbReference type="SAM" id="Phobius"/>
    </source>
</evidence>
<feature type="compositionally biased region" description="Polar residues" evidence="1">
    <location>
        <begin position="1605"/>
        <end position="1615"/>
    </location>
</feature>
<organism evidence="3 4">
    <name type="scientific">Sporidiobolus salmonicolor</name>
    <name type="common">Yeast-like fungus</name>
    <name type="synonym">Sporobolomyces salmonicolor</name>
    <dbReference type="NCBI Taxonomy" id="5005"/>
    <lineage>
        <taxon>Eukaryota</taxon>
        <taxon>Fungi</taxon>
        <taxon>Dikarya</taxon>
        <taxon>Basidiomycota</taxon>
        <taxon>Pucciniomycotina</taxon>
        <taxon>Microbotryomycetes</taxon>
        <taxon>Sporidiobolales</taxon>
        <taxon>Sporidiobolaceae</taxon>
        <taxon>Sporobolomyces</taxon>
    </lineage>
</organism>
<keyword evidence="2" id="KW-0472">Membrane</keyword>
<feature type="compositionally biased region" description="Low complexity" evidence="1">
    <location>
        <begin position="528"/>
        <end position="558"/>
    </location>
</feature>
<reference evidence="4" key="1">
    <citation type="submission" date="2015-02" db="EMBL/GenBank/DDBJ databases">
        <authorList>
            <person name="Gon?alves P."/>
        </authorList>
    </citation>
    <scope>NUCLEOTIDE SEQUENCE [LARGE SCALE GENOMIC DNA]</scope>
</reference>
<feature type="region of interest" description="Disordered" evidence="1">
    <location>
        <begin position="1761"/>
        <end position="1787"/>
    </location>
</feature>